<feature type="region of interest" description="Disordered" evidence="1">
    <location>
        <begin position="1"/>
        <end position="47"/>
    </location>
</feature>
<dbReference type="Proteomes" id="UP000256964">
    <property type="component" value="Unassembled WGS sequence"/>
</dbReference>
<proteinExistence type="predicted"/>
<organism evidence="2 3">
    <name type="scientific">Lentinus brumalis</name>
    <dbReference type="NCBI Taxonomy" id="2498619"/>
    <lineage>
        <taxon>Eukaryota</taxon>
        <taxon>Fungi</taxon>
        <taxon>Dikarya</taxon>
        <taxon>Basidiomycota</taxon>
        <taxon>Agaricomycotina</taxon>
        <taxon>Agaricomycetes</taxon>
        <taxon>Polyporales</taxon>
        <taxon>Polyporaceae</taxon>
        <taxon>Lentinus</taxon>
    </lineage>
</organism>
<protein>
    <submittedName>
        <fullName evidence="2">Uncharacterized protein</fullName>
    </submittedName>
</protein>
<sequence>MARSTRLIASAKRTSTTRANKSEGTSPIASSNASTTPTGNPVGQSQVPVNSILQTTPSFIVGQRVSVQLRTYIWIPGTVIGFAFSQQYSSYVYDIQFYAADGSRSCSRFFSRDVRSE</sequence>
<dbReference type="EMBL" id="KZ857379">
    <property type="protein sequence ID" value="RDX57269.1"/>
    <property type="molecule type" value="Genomic_DNA"/>
</dbReference>
<name>A0A371DXJ8_9APHY</name>
<accession>A0A371DXJ8</accession>
<evidence type="ECO:0000313" key="3">
    <source>
        <dbReference type="Proteomes" id="UP000256964"/>
    </source>
</evidence>
<evidence type="ECO:0000256" key="1">
    <source>
        <dbReference type="SAM" id="MobiDB-lite"/>
    </source>
</evidence>
<evidence type="ECO:0000313" key="2">
    <source>
        <dbReference type="EMBL" id="RDX57269.1"/>
    </source>
</evidence>
<gene>
    <name evidence="2" type="ORF">OH76DRAFT_1395065</name>
</gene>
<reference evidence="2 3" key="1">
    <citation type="journal article" date="2018" name="Biotechnol. Biofuels">
        <title>Integrative visual omics of the white-rot fungus Polyporus brumalis exposes the biotechnological potential of its oxidative enzymes for delignifying raw plant biomass.</title>
        <authorList>
            <person name="Miyauchi S."/>
            <person name="Rancon A."/>
            <person name="Drula E."/>
            <person name="Hage H."/>
            <person name="Chaduli D."/>
            <person name="Favel A."/>
            <person name="Grisel S."/>
            <person name="Henrissat B."/>
            <person name="Herpoel-Gimbert I."/>
            <person name="Ruiz-Duenas F.J."/>
            <person name="Chevret D."/>
            <person name="Hainaut M."/>
            <person name="Lin J."/>
            <person name="Wang M."/>
            <person name="Pangilinan J."/>
            <person name="Lipzen A."/>
            <person name="Lesage-Meessen L."/>
            <person name="Navarro D."/>
            <person name="Riley R."/>
            <person name="Grigoriev I.V."/>
            <person name="Zhou S."/>
            <person name="Raouche S."/>
            <person name="Rosso M.N."/>
        </authorList>
    </citation>
    <scope>NUCLEOTIDE SEQUENCE [LARGE SCALE GENOMIC DNA]</scope>
    <source>
        <strain evidence="2 3">BRFM 1820</strain>
    </source>
</reference>
<feature type="compositionally biased region" description="Polar residues" evidence="1">
    <location>
        <begin position="12"/>
        <end position="47"/>
    </location>
</feature>
<dbReference type="AlphaFoldDB" id="A0A371DXJ8"/>
<dbReference type="OrthoDB" id="2748311at2759"/>
<keyword evidence="3" id="KW-1185">Reference proteome</keyword>